<evidence type="ECO:0000313" key="1">
    <source>
        <dbReference type="EMBL" id="KAA2235937.1"/>
    </source>
</evidence>
<evidence type="ECO:0000313" key="2">
    <source>
        <dbReference type="Proteomes" id="UP000323142"/>
    </source>
</evidence>
<gene>
    <name evidence="1" type="ORF">F0L46_17385</name>
</gene>
<proteinExistence type="predicted"/>
<reference evidence="1 2" key="2">
    <citation type="submission" date="2019-09" db="EMBL/GenBank/DDBJ databases">
        <authorList>
            <person name="Jin C."/>
        </authorList>
    </citation>
    <scope>NUCLEOTIDE SEQUENCE [LARGE SCALE GENOMIC DNA]</scope>
    <source>
        <strain evidence="1 2">BN140002</strain>
    </source>
</reference>
<dbReference type="EMBL" id="VUOA01000031">
    <property type="protein sequence ID" value="KAA2235937.1"/>
    <property type="molecule type" value="Genomic_DNA"/>
</dbReference>
<reference evidence="1 2" key="1">
    <citation type="submission" date="2019-09" db="EMBL/GenBank/DDBJ databases">
        <title>Salinarimonas rosea gen. nov., sp. nov., a new member of the a-2 subgroup of the Proteobacteria.</title>
        <authorList>
            <person name="Liu J."/>
        </authorList>
    </citation>
    <scope>NUCLEOTIDE SEQUENCE [LARGE SCALE GENOMIC DNA]</scope>
    <source>
        <strain evidence="1 2">BN140002</strain>
    </source>
</reference>
<organism evidence="1 2">
    <name type="scientific">Salinarimonas soli</name>
    <dbReference type="NCBI Taxonomy" id="1638099"/>
    <lineage>
        <taxon>Bacteria</taxon>
        <taxon>Pseudomonadati</taxon>
        <taxon>Pseudomonadota</taxon>
        <taxon>Alphaproteobacteria</taxon>
        <taxon>Hyphomicrobiales</taxon>
        <taxon>Salinarimonadaceae</taxon>
        <taxon>Salinarimonas</taxon>
    </lineage>
</organism>
<dbReference type="AlphaFoldDB" id="A0A5B2VCS2"/>
<dbReference type="Proteomes" id="UP000323142">
    <property type="component" value="Unassembled WGS sequence"/>
</dbReference>
<comment type="caution">
    <text evidence="1">The sequence shown here is derived from an EMBL/GenBank/DDBJ whole genome shotgun (WGS) entry which is preliminary data.</text>
</comment>
<name>A0A5B2VCS2_9HYPH</name>
<dbReference type="RefSeq" id="WP_149819853.1">
    <property type="nucleotide sequence ID" value="NZ_VUOA01000031.1"/>
</dbReference>
<protein>
    <submittedName>
        <fullName evidence="1">Uncharacterized protein</fullName>
    </submittedName>
</protein>
<sequence>MSILKQYAFMLVACGRALITSTPPAQMQATAAAGWQWLEQRRWAYRLTARMGLTRSSRESAEIVRLLLGVAARFPHLPDRTVSGREKVLLSAIDVAHSERARTALQERLGVVPAEAQMLQSRLWMAYESIARELRSE</sequence>
<keyword evidence="2" id="KW-1185">Reference proteome</keyword>
<accession>A0A5B2VCS2</accession>